<protein>
    <submittedName>
        <fullName evidence="2">Phage tail assembly protein</fullName>
    </submittedName>
</protein>
<comment type="caution">
    <text evidence="2">The sequence shown here is derived from an EMBL/GenBank/DDBJ whole genome shotgun (WGS) entry which is preliminary data.</text>
</comment>
<feature type="region of interest" description="Disordered" evidence="1">
    <location>
        <begin position="1"/>
        <end position="31"/>
    </location>
</feature>
<dbReference type="Pfam" id="PF10109">
    <property type="entry name" value="Phage_TAC_7"/>
    <property type="match status" value="1"/>
</dbReference>
<evidence type="ECO:0000256" key="1">
    <source>
        <dbReference type="SAM" id="MobiDB-lite"/>
    </source>
</evidence>
<accession>A0ABU8S3X8</accession>
<proteinExistence type="predicted"/>
<dbReference type="EMBL" id="JBBHJY010000001">
    <property type="protein sequence ID" value="MEJ6008668.1"/>
    <property type="molecule type" value="Genomic_DNA"/>
</dbReference>
<evidence type="ECO:0000313" key="3">
    <source>
        <dbReference type="Proteomes" id="UP001379235"/>
    </source>
</evidence>
<dbReference type="Proteomes" id="UP001379235">
    <property type="component" value="Unassembled WGS sequence"/>
</dbReference>
<feature type="compositionally biased region" description="Low complexity" evidence="1">
    <location>
        <begin position="1"/>
        <end position="19"/>
    </location>
</feature>
<dbReference type="InterPro" id="IPR019289">
    <property type="entry name" value="Phage_tail_E/E"/>
</dbReference>
<reference evidence="2 3" key="1">
    <citation type="submission" date="2024-03" db="EMBL/GenBank/DDBJ databases">
        <authorList>
            <person name="Jo J.-H."/>
        </authorList>
    </citation>
    <scope>NUCLEOTIDE SEQUENCE [LARGE SCALE GENOMIC DNA]</scope>
    <source>
        <strain evidence="2 3">AS3R-12</strain>
    </source>
</reference>
<name>A0ABU8S3X8_9SPHN</name>
<keyword evidence="3" id="KW-1185">Reference proteome</keyword>
<organism evidence="2 3">
    <name type="scientific">Novosphingobium aquae</name>
    <dbReference type="NCBI Taxonomy" id="3133435"/>
    <lineage>
        <taxon>Bacteria</taxon>
        <taxon>Pseudomonadati</taxon>
        <taxon>Pseudomonadota</taxon>
        <taxon>Alphaproteobacteria</taxon>
        <taxon>Sphingomonadales</taxon>
        <taxon>Sphingomonadaceae</taxon>
        <taxon>Novosphingobium</taxon>
    </lineage>
</organism>
<evidence type="ECO:0000313" key="2">
    <source>
        <dbReference type="EMBL" id="MEJ6008668.1"/>
    </source>
</evidence>
<gene>
    <name evidence="2" type="ORF">WG900_01920</name>
</gene>
<sequence>MKSATDSAEAPADLAAPASAPSPAPTGPKLEEIPLETPIQRGSTTISTVHLRKPGAGEMRGLQLQALQQGDVNNILALLPRITVPPLSQQECEKLEPVDLGAMTGTIQSFFMSQMDRALLAKVMGAIDSETSTS</sequence>
<dbReference type="RefSeq" id="WP_339964270.1">
    <property type="nucleotide sequence ID" value="NZ_JBBHJY010000001.1"/>
</dbReference>